<sequence length="164" mass="18709">MELIIELKQNADRFVSAVSSFYQEEFNLVPFKDSWTAAQVTKHVLKSAQGALDNIRGTTTVPERPSDQHVQMIRDLFLNFEMKFKSPDTVLPGNQPQDKDSLLSNLKSTFNDLQLAASHDNLDELCTSTPFPTVGYLTRLEMLHFVSVHTQRHIRQLDHILKAL</sequence>
<dbReference type="RefSeq" id="WP_245130813.1">
    <property type="nucleotide sequence ID" value="NZ_JALJEJ010000006.1"/>
</dbReference>
<feature type="domain" description="DinB-like" evidence="1">
    <location>
        <begin position="7"/>
        <end position="157"/>
    </location>
</feature>
<protein>
    <submittedName>
        <fullName evidence="2">DinB family protein</fullName>
    </submittedName>
</protein>
<organism evidence="2 3">
    <name type="scientific">Mucilaginibacter straminoryzae</name>
    <dbReference type="NCBI Taxonomy" id="2932774"/>
    <lineage>
        <taxon>Bacteria</taxon>
        <taxon>Pseudomonadati</taxon>
        <taxon>Bacteroidota</taxon>
        <taxon>Sphingobacteriia</taxon>
        <taxon>Sphingobacteriales</taxon>
        <taxon>Sphingobacteriaceae</taxon>
        <taxon>Mucilaginibacter</taxon>
    </lineage>
</organism>
<accession>A0A9X1X5K2</accession>
<name>A0A9X1X5K2_9SPHI</name>
<dbReference type="AlphaFoldDB" id="A0A9X1X5K2"/>
<dbReference type="Proteomes" id="UP001139450">
    <property type="component" value="Unassembled WGS sequence"/>
</dbReference>
<dbReference type="SUPFAM" id="SSF109854">
    <property type="entry name" value="DinB/YfiT-like putative metalloenzymes"/>
    <property type="match status" value="1"/>
</dbReference>
<keyword evidence="3" id="KW-1185">Reference proteome</keyword>
<proteinExistence type="predicted"/>
<evidence type="ECO:0000259" key="1">
    <source>
        <dbReference type="Pfam" id="PF12867"/>
    </source>
</evidence>
<dbReference type="InterPro" id="IPR024775">
    <property type="entry name" value="DinB-like"/>
</dbReference>
<gene>
    <name evidence="2" type="ORF">MUY27_14095</name>
</gene>
<evidence type="ECO:0000313" key="3">
    <source>
        <dbReference type="Proteomes" id="UP001139450"/>
    </source>
</evidence>
<evidence type="ECO:0000313" key="2">
    <source>
        <dbReference type="EMBL" id="MCJ8210845.1"/>
    </source>
</evidence>
<reference evidence="2" key="1">
    <citation type="submission" date="2022-04" db="EMBL/GenBank/DDBJ databases">
        <title>Mucilaginibacter sp. RS28 isolated from freshwater.</title>
        <authorList>
            <person name="Ko S.-R."/>
        </authorList>
    </citation>
    <scope>NUCLEOTIDE SEQUENCE</scope>
    <source>
        <strain evidence="2">RS28</strain>
    </source>
</reference>
<dbReference type="InterPro" id="IPR034660">
    <property type="entry name" value="DinB/YfiT-like"/>
</dbReference>
<dbReference type="Pfam" id="PF12867">
    <property type="entry name" value="DinB_2"/>
    <property type="match status" value="1"/>
</dbReference>
<dbReference type="Gene3D" id="1.20.120.450">
    <property type="entry name" value="dinb family like domain"/>
    <property type="match status" value="1"/>
</dbReference>
<comment type="caution">
    <text evidence="2">The sequence shown here is derived from an EMBL/GenBank/DDBJ whole genome shotgun (WGS) entry which is preliminary data.</text>
</comment>
<dbReference type="EMBL" id="JALJEJ010000006">
    <property type="protein sequence ID" value="MCJ8210845.1"/>
    <property type="molecule type" value="Genomic_DNA"/>
</dbReference>